<dbReference type="GO" id="GO:0048046">
    <property type="term" value="C:apoplast"/>
    <property type="evidence" value="ECO:0007669"/>
    <property type="project" value="UniProtKB-SubCell"/>
</dbReference>
<comment type="subcellular location">
    <subcellularLocation>
        <location evidence="7">Secreted</location>
        <location evidence="7">Cell wall</location>
    </subcellularLocation>
    <subcellularLocation>
        <location evidence="7">Secreted</location>
        <location evidence="7">Extracellular space</location>
        <location evidence="7">Apoplast</location>
    </subcellularLocation>
</comment>
<keyword evidence="7" id="KW-0964">Secreted</keyword>
<dbReference type="InterPro" id="IPR010713">
    <property type="entry name" value="XET_C"/>
</dbReference>
<dbReference type="GO" id="GO:0016762">
    <property type="term" value="F:xyloglucan:xyloglucosyl transferase activity"/>
    <property type="evidence" value="ECO:0007669"/>
    <property type="project" value="UniProtKB-EC"/>
</dbReference>
<keyword evidence="3" id="KW-1015">Disulfide bond</keyword>
<dbReference type="PIRSF" id="PIRSF005604">
    <property type="entry name" value="XET"/>
    <property type="match status" value="1"/>
</dbReference>
<dbReference type="EMBL" id="JAMRDG010000001">
    <property type="protein sequence ID" value="KAJ3704618.1"/>
    <property type="molecule type" value="Genomic_DNA"/>
</dbReference>
<dbReference type="GO" id="GO:0071555">
    <property type="term" value="P:cell wall organization"/>
    <property type="evidence" value="ECO:0007669"/>
    <property type="project" value="UniProtKB-KW"/>
</dbReference>
<comment type="similarity">
    <text evidence="7">Belongs to the glycosyl hydrolase 16 family.</text>
</comment>
<evidence type="ECO:0000256" key="6">
    <source>
        <dbReference type="PIRSR" id="PIRSR608264-1"/>
    </source>
</evidence>
<dbReference type="InterPro" id="IPR016455">
    <property type="entry name" value="XTH"/>
</dbReference>
<keyword evidence="1 7" id="KW-0808">Transferase</keyword>
<dbReference type="InterPro" id="IPR000757">
    <property type="entry name" value="Beta-glucanase-like"/>
</dbReference>
<evidence type="ECO:0000313" key="9">
    <source>
        <dbReference type="EMBL" id="KAJ3704618.1"/>
    </source>
</evidence>
<dbReference type="Pfam" id="PF06955">
    <property type="entry name" value="XET_C"/>
    <property type="match status" value="1"/>
</dbReference>
<comment type="PTM">
    <text evidence="7">Contains at least one intrachain disulfide bond essential for its enzymatic activity.</text>
</comment>
<evidence type="ECO:0000256" key="3">
    <source>
        <dbReference type="ARBA" id="ARBA00023157"/>
    </source>
</evidence>
<dbReference type="GO" id="GO:0004553">
    <property type="term" value="F:hydrolase activity, hydrolyzing O-glycosyl compounds"/>
    <property type="evidence" value="ECO:0007669"/>
    <property type="project" value="InterPro"/>
</dbReference>
<evidence type="ECO:0000256" key="2">
    <source>
        <dbReference type="ARBA" id="ARBA00022801"/>
    </source>
</evidence>
<keyword evidence="7" id="KW-0732">Signal</keyword>
<protein>
    <recommendedName>
        <fullName evidence="7">Xyloglucan endotransglucosylase/hydrolase</fullName>
        <ecNumber evidence="7">2.4.1.207</ecNumber>
    </recommendedName>
</protein>
<accession>A0AAD5ZVE5</accession>
<comment type="function">
    <text evidence="7">Catalyzes xyloglucan endohydrolysis (XEH) and/or endotransglycosylation (XET). Cleaves and religates xyloglucan polymers, an essential constituent of the primary cell wall, and thereby participates in cell wall construction of growing tissues.</text>
</comment>
<evidence type="ECO:0000313" key="10">
    <source>
        <dbReference type="Proteomes" id="UP001210211"/>
    </source>
</evidence>
<feature type="active site" description="Nucleophile" evidence="5">
    <location>
        <position position="106"/>
    </location>
</feature>
<dbReference type="SUPFAM" id="SSF49899">
    <property type="entry name" value="Concanavalin A-like lectins/glucanases"/>
    <property type="match status" value="1"/>
</dbReference>
<evidence type="ECO:0000256" key="7">
    <source>
        <dbReference type="RuleBase" id="RU361120"/>
    </source>
</evidence>
<dbReference type="Gene3D" id="2.60.120.200">
    <property type="match status" value="1"/>
</dbReference>
<proteinExistence type="inferred from homology"/>
<dbReference type="InterPro" id="IPR044791">
    <property type="entry name" value="Beta-glucanase/XTH"/>
</dbReference>
<dbReference type="PRINTS" id="PR00737">
    <property type="entry name" value="GLHYDRLASE16"/>
</dbReference>
<dbReference type="InterPro" id="IPR008264">
    <property type="entry name" value="Beta_glucanase"/>
</dbReference>
<reference evidence="9 10" key="1">
    <citation type="journal article" date="2022" name="Cell">
        <title>Repeat-based holocentromeres influence genome architecture and karyotype evolution.</title>
        <authorList>
            <person name="Hofstatter P.G."/>
            <person name="Thangavel G."/>
            <person name="Lux T."/>
            <person name="Neumann P."/>
            <person name="Vondrak T."/>
            <person name="Novak P."/>
            <person name="Zhang M."/>
            <person name="Costa L."/>
            <person name="Castellani M."/>
            <person name="Scott A."/>
            <person name="Toegelov H."/>
            <person name="Fuchs J."/>
            <person name="Mata-Sucre Y."/>
            <person name="Dias Y."/>
            <person name="Vanzela A.L.L."/>
            <person name="Huettel B."/>
            <person name="Almeida C.C.S."/>
            <person name="Simkova H."/>
            <person name="Souza G."/>
            <person name="Pedrosa-Harand A."/>
            <person name="Macas J."/>
            <person name="Mayer K.F.X."/>
            <person name="Houben A."/>
            <person name="Marques A."/>
        </authorList>
    </citation>
    <scope>NUCLEOTIDE SEQUENCE [LARGE SCALE GENOMIC DNA]</scope>
    <source>
        <strain evidence="9">RhyTen1mFocal</strain>
    </source>
</reference>
<feature type="signal peptide" evidence="7">
    <location>
        <begin position="1"/>
        <end position="24"/>
    </location>
</feature>
<dbReference type="GO" id="GO:0010411">
    <property type="term" value="P:xyloglucan metabolic process"/>
    <property type="evidence" value="ECO:0007669"/>
    <property type="project" value="InterPro"/>
</dbReference>
<organism evidence="9 10">
    <name type="scientific">Rhynchospora tenuis</name>
    <dbReference type="NCBI Taxonomy" id="198213"/>
    <lineage>
        <taxon>Eukaryota</taxon>
        <taxon>Viridiplantae</taxon>
        <taxon>Streptophyta</taxon>
        <taxon>Embryophyta</taxon>
        <taxon>Tracheophyta</taxon>
        <taxon>Spermatophyta</taxon>
        <taxon>Magnoliopsida</taxon>
        <taxon>Liliopsida</taxon>
        <taxon>Poales</taxon>
        <taxon>Cyperaceae</taxon>
        <taxon>Cyperoideae</taxon>
        <taxon>Rhynchosporeae</taxon>
        <taxon>Rhynchospora</taxon>
    </lineage>
</organism>
<name>A0AAD5ZVE5_9POAL</name>
<dbReference type="GO" id="GO:0042546">
    <property type="term" value="P:cell wall biogenesis"/>
    <property type="evidence" value="ECO:0007669"/>
    <property type="project" value="InterPro"/>
</dbReference>
<comment type="caution">
    <text evidence="9">The sequence shown here is derived from an EMBL/GenBank/DDBJ whole genome shotgun (WGS) entry which is preliminary data.</text>
</comment>
<feature type="active site" description="Proton donor" evidence="6">
    <location>
        <position position="106"/>
    </location>
</feature>
<dbReference type="EC" id="2.4.1.207" evidence="7"/>
<gene>
    <name evidence="9" type="ORF">LUZ61_008323</name>
</gene>
<dbReference type="PROSITE" id="PS51762">
    <property type="entry name" value="GH16_2"/>
    <property type="match status" value="1"/>
</dbReference>
<keyword evidence="4 7" id="KW-0326">Glycosidase</keyword>
<keyword evidence="10" id="KW-1185">Reference proteome</keyword>
<dbReference type="Pfam" id="PF00722">
    <property type="entry name" value="Glyco_hydro_16"/>
    <property type="match status" value="1"/>
</dbReference>
<evidence type="ECO:0000256" key="4">
    <source>
        <dbReference type="ARBA" id="ARBA00023295"/>
    </source>
</evidence>
<dbReference type="InterPro" id="IPR013320">
    <property type="entry name" value="ConA-like_dom_sf"/>
</dbReference>
<dbReference type="Proteomes" id="UP001210211">
    <property type="component" value="Unassembled WGS sequence"/>
</dbReference>
<keyword evidence="2 7" id="KW-0378">Hydrolase</keyword>
<feature type="domain" description="GH16" evidence="8">
    <location>
        <begin position="21"/>
        <end position="215"/>
    </location>
</feature>
<feature type="chain" id="PRO_5041775684" description="Xyloglucan endotransglucosylase/hydrolase" evidence="7">
    <location>
        <begin position="25"/>
        <end position="285"/>
    </location>
</feature>
<keyword evidence="7" id="KW-0134">Cell wall</keyword>
<evidence type="ECO:0000256" key="1">
    <source>
        <dbReference type="ARBA" id="ARBA00022679"/>
    </source>
</evidence>
<dbReference type="PANTHER" id="PTHR31062">
    <property type="entry name" value="XYLOGLUCAN ENDOTRANSGLUCOSYLASE/HYDROLASE PROTEIN 8-RELATED"/>
    <property type="match status" value="1"/>
</dbReference>
<feature type="active site" description="Nucleophile" evidence="5">
    <location>
        <position position="102"/>
    </location>
</feature>
<evidence type="ECO:0000256" key="5">
    <source>
        <dbReference type="PIRSR" id="PIRSR005604-1"/>
    </source>
</evidence>
<dbReference type="AlphaFoldDB" id="A0AAD5ZVE5"/>
<evidence type="ECO:0000259" key="8">
    <source>
        <dbReference type="PROSITE" id="PS51762"/>
    </source>
</evidence>
<keyword evidence="7" id="KW-0961">Cell wall biogenesis/degradation</keyword>
<sequence>MDETISKPIAFLLVSSLLAILAQGNNFTSDFEVMWGDSTHATVANNGSLLMLTLDEASGANLQSYDLYQYGRLDMLVKFVPHNSQGTITTFYLSSNGTKQDEIDFEFLGNYGNKEYVVHTNVWTGGVGGREQQFHLWFDPRANFHNYSILWNPLNIIWYVDGTPVRVFKNYTLKGAEYPALPMRTIVSLWNGDSWATDDGKTKIDWSQAPFRSWYANYSASDCLVSNSTMSHLSSNCSSYPWFNKTLSSDEMKNLTWVQNNYMIKNYCNDTDTYPNGFPPECYLS</sequence>
<keyword evidence="7" id="KW-0052">Apoplast</keyword>